<dbReference type="InterPro" id="IPR003692">
    <property type="entry name" value="Hydantoinase_B"/>
</dbReference>
<dbReference type="GO" id="GO:0005829">
    <property type="term" value="C:cytosol"/>
    <property type="evidence" value="ECO:0007669"/>
    <property type="project" value="TreeGrafter"/>
</dbReference>
<feature type="domain" description="Hydantoinase B/oxoprolinase" evidence="1">
    <location>
        <begin position="22"/>
        <end position="550"/>
    </location>
</feature>
<keyword evidence="3" id="KW-1185">Reference proteome</keyword>
<name>A0A1I3CLE7_9RHOB</name>
<dbReference type="Proteomes" id="UP000199377">
    <property type="component" value="Unassembled WGS sequence"/>
</dbReference>
<dbReference type="STRING" id="1114924.SAMN05216258_10276"/>
<dbReference type="OrthoDB" id="9761586at2"/>
<dbReference type="GO" id="GO:0017168">
    <property type="term" value="F:5-oxoprolinase (ATP-hydrolyzing) activity"/>
    <property type="evidence" value="ECO:0007669"/>
    <property type="project" value="TreeGrafter"/>
</dbReference>
<dbReference type="PANTHER" id="PTHR11365:SF23">
    <property type="entry name" value="HYPOTHETICAL 5-OXOPROLINASE (EUROFUNG)-RELATED"/>
    <property type="match status" value="1"/>
</dbReference>
<dbReference type="PANTHER" id="PTHR11365">
    <property type="entry name" value="5-OXOPROLINASE RELATED"/>
    <property type="match status" value="1"/>
</dbReference>
<dbReference type="EMBL" id="FOQH01000002">
    <property type="protein sequence ID" value="SFH75384.1"/>
    <property type="molecule type" value="Genomic_DNA"/>
</dbReference>
<dbReference type="InterPro" id="IPR045079">
    <property type="entry name" value="Oxoprolinase-like"/>
</dbReference>
<evidence type="ECO:0000313" key="3">
    <source>
        <dbReference type="Proteomes" id="UP000199377"/>
    </source>
</evidence>
<sequence>MDGFIETHSTSGDADSETRRIDAFMMSVLKSRFEAIVREMTLVVMRASRSAVIKNARDFSCAILTYEHELVTVEDALPIHVMSMDLATRPLTDLFDDIEQGDIYINNCPYTGGTHHADLIMAMPVFVGGKPLFWVVALSHHADTGAPAPSTYLPFAKNIFEEGMHFPAVRMARNYKEKADILRIGAMRNRVPDLWMGDVRAQIGACRTGERRIMDLCERYGTDTVLGFIKDWFDYGARSAKAAISKLPAGRYEYETRHDPVPGVADEGIPVHVAIEVDPIAGEILVDVTNNVDCVPGGLNLSENTCTGSCRIGVFNNLPESVPHNEGAKSRVRVRMREGSAIGKPKYPVGTSVATTNVNDRLMVAGDAVFSGMGAPYGRAESAGHLPAGVGVISGADPWKNGKGYVNQIFVGYGGGGAVHGHDGWLTFCGSANAGLIQLDSVEMDESMYPIVVERRGVIPGSQGFGEFEGAPAMGGVFYPLDHDMTIIYAADGTHTPPKGVLGGGAGGASASIRVTGEEKEALPAFSEEVIAAGQKIEFAACGGGGYGDPLARDPARVAGSVNRGWLDPEAARAVYRVALVPGGEPGIWSVDREETARLRAA</sequence>
<gene>
    <name evidence="2" type="ORF">SAMN05216258_10276</name>
</gene>
<dbReference type="RefSeq" id="WP_092857849.1">
    <property type="nucleotide sequence ID" value="NZ_FOQH01000002.1"/>
</dbReference>
<dbReference type="Pfam" id="PF02538">
    <property type="entry name" value="Hydantoinase_B"/>
    <property type="match status" value="1"/>
</dbReference>
<protein>
    <submittedName>
        <fullName evidence="2">N-methylhydantoinase B</fullName>
    </submittedName>
</protein>
<evidence type="ECO:0000313" key="2">
    <source>
        <dbReference type="EMBL" id="SFH75384.1"/>
    </source>
</evidence>
<organism evidence="2 3">
    <name type="scientific">Albimonas pacifica</name>
    <dbReference type="NCBI Taxonomy" id="1114924"/>
    <lineage>
        <taxon>Bacteria</taxon>
        <taxon>Pseudomonadati</taxon>
        <taxon>Pseudomonadota</taxon>
        <taxon>Alphaproteobacteria</taxon>
        <taxon>Rhodobacterales</taxon>
        <taxon>Paracoccaceae</taxon>
        <taxon>Albimonas</taxon>
    </lineage>
</organism>
<dbReference type="AlphaFoldDB" id="A0A1I3CLE7"/>
<evidence type="ECO:0000259" key="1">
    <source>
        <dbReference type="Pfam" id="PF02538"/>
    </source>
</evidence>
<reference evidence="2 3" key="1">
    <citation type="submission" date="2016-10" db="EMBL/GenBank/DDBJ databases">
        <authorList>
            <person name="de Groot N.N."/>
        </authorList>
    </citation>
    <scope>NUCLEOTIDE SEQUENCE [LARGE SCALE GENOMIC DNA]</scope>
    <source>
        <strain evidence="2 3">CGMCC 1.11030</strain>
    </source>
</reference>
<dbReference type="GO" id="GO:0006749">
    <property type="term" value="P:glutathione metabolic process"/>
    <property type="evidence" value="ECO:0007669"/>
    <property type="project" value="TreeGrafter"/>
</dbReference>
<proteinExistence type="predicted"/>
<accession>A0A1I3CLE7</accession>